<feature type="domain" description="Phospholipase D-like" evidence="1">
    <location>
        <begin position="301"/>
        <end position="420"/>
    </location>
</feature>
<proteinExistence type="predicted"/>
<name>A0ABU5H9P0_9BACT</name>
<reference evidence="2 3" key="1">
    <citation type="submission" date="2023-12" db="EMBL/GenBank/DDBJ databases">
        <title>the genome sequence of Hyalangium sp. s54d21.</title>
        <authorList>
            <person name="Zhang X."/>
        </authorList>
    </citation>
    <scope>NUCLEOTIDE SEQUENCE [LARGE SCALE GENOMIC DNA]</scope>
    <source>
        <strain evidence="3">s54d21</strain>
    </source>
</reference>
<protein>
    <submittedName>
        <fullName evidence="2">Phospholipase D-like domain-containing protein</fullName>
    </submittedName>
</protein>
<dbReference type="EMBL" id="JAXIVS010000008">
    <property type="protein sequence ID" value="MDY7229543.1"/>
    <property type="molecule type" value="Genomic_DNA"/>
</dbReference>
<evidence type="ECO:0000313" key="2">
    <source>
        <dbReference type="EMBL" id="MDY7229543.1"/>
    </source>
</evidence>
<accession>A0ABU5H9P0</accession>
<dbReference type="RefSeq" id="WP_321548264.1">
    <property type="nucleotide sequence ID" value="NZ_JAXIVS010000008.1"/>
</dbReference>
<organism evidence="2 3">
    <name type="scientific">Hyalangium rubrum</name>
    <dbReference type="NCBI Taxonomy" id="3103134"/>
    <lineage>
        <taxon>Bacteria</taxon>
        <taxon>Pseudomonadati</taxon>
        <taxon>Myxococcota</taxon>
        <taxon>Myxococcia</taxon>
        <taxon>Myxococcales</taxon>
        <taxon>Cystobacterineae</taxon>
        <taxon>Archangiaceae</taxon>
        <taxon>Hyalangium</taxon>
    </lineage>
</organism>
<evidence type="ECO:0000313" key="3">
    <source>
        <dbReference type="Proteomes" id="UP001291309"/>
    </source>
</evidence>
<evidence type="ECO:0000259" key="1">
    <source>
        <dbReference type="Pfam" id="PF13091"/>
    </source>
</evidence>
<dbReference type="Proteomes" id="UP001291309">
    <property type="component" value="Unassembled WGS sequence"/>
</dbReference>
<dbReference type="SUPFAM" id="SSF56024">
    <property type="entry name" value="Phospholipase D/nuclease"/>
    <property type="match status" value="1"/>
</dbReference>
<dbReference type="Gene3D" id="3.30.870.10">
    <property type="entry name" value="Endonuclease Chain A"/>
    <property type="match status" value="2"/>
</dbReference>
<sequence length="441" mass="47850">MRVNAPASCGQFGCEPRKHRKLNLLPYYDSTTQTRQLVTLQESGLPNLPMLQGLPYEVRFLIAQCLDFPTMAKMAVLSKATLKIVRPILQGLVNAYGVSTYQGAQAFSSALTTSSYGATQSLMAFDQVDFSRLRALVGTPPGLTVAYGSVGKGDSRGMTTKEVVPVGGKMHNKFAVFRMPTGNYVTFTGSPNISKGAMTGLNVESALVIDGPQVGYLFKQYHGLLMGNPTQEALRAFGQGVNALNASGGPVRIAFAPFQNVADFVAAEIAGADSVLVRMFLISPKYKIAKAGDGSDPSQYDEPFLNSLITLSKAGASVCVVLDRNNYDNTQKKTGFVGDAAKYVTAFAPKAKFYVETGFQMTKRGPIGIMHDKLILVRKGTRYKVLLGSSGMTTNNYDQSNYENMIALDGQGAYEHFLQLHNSGWREEAVIPDSFSKKWKL</sequence>
<keyword evidence="3" id="KW-1185">Reference proteome</keyword>
<comment type="caution">
    <text evidence="2">The sequence shown here is derived from an EMBL/GenBank/DDBJ whole genome shotgun (WGS) entry which is preliminary data.</text>
</comment>
<gene>
    <name evidence="2" type="ORF">SYV04_24335</name>
</gene>
<dbReference type="Pfam" id="PF13091">
    <property type="entry name" value="PLDc_2"/>
    <property type="match status" value="1"/>
</dbReference>
<dbReference type="InterPro" id="IPR025202">
    <property type="entry name" value="PLD-like_dom"/>
</dbReference>